<dbReference type="AlphaFoldDB" id="A0AAN7V0V8"/>
<gene>
    <name evidence="2" type="ORF">RRF57_007667</name>
</gene>
<dbReference type="EMBL" id="JAWHQM010000022">
    <property type="protein sequence ID" value="KAK5631954.1"/>
    <property type="molecule type" value="Genomic_DNA"/>
</dbReference>
<feature type="transmembrane region" description="Helical" evidence="1">
    <location>
        <begin position="21"/>
        <end position="40"/>
    </location>
</feature>
<sequence>MDIQNGMRRRITLLLLHHHHVFHILIWAILLSTISSYIILTPDLISPRKQSYPLRQWFHWVRSESWGAHRVEDRHIQRRIDRDYALEFREAWIRSVAAIM</sequence>
<keyword evidence="1" id="KW-1133">Transmembrane helix</keyword>
<evidence type="ECO:0000256" key="1">
    <source>
        <dbReference type="SAM" id="Phobius"/>
    </source>
</evidence>
<keyword evidence="3" id="KW-1185">Reference proteome</keyword>
<evidence type="ECO:0000313" key="2">
    <source>
        <dbReference type="EMBL" id="KAK5631954.1"/>
    </source>
</evidence>
<name>A0AAN7V0V8_9PEZI</name>
<proteinExistence type="predicted"/>
<evidence type="ECO:0000313" key="3">
    <source>
        <dbReference type="Proteomes" id="UP001305414"/>
    </source>
</evidence>
<reference evidence="2 3" key="1">
    <citation type="submission" date="2023-10" db="EMBL/GenBank/DDBJ databases">
        <title>Draft genome sequence of Xylaria bambusicola isolate GMP-LS, the root and basal stem rot pathogen of sugarcane in Indonesia.</title>
        <authorList>
            <person name="Selvaraj P."/>
            <person name="Muralishankar V."/>
            <person name="Muruganantham S."/>
            <person name="Sp S."/>
            <person name="Haryani S."/>
            <person name="Lau K.J.X."/>
            <person name="Naqvi N.I."/>
        </authorList>
    </citation>
    <scope>NUCLEOTIDE SEQUENCE [LARGE SCALE GENOMIC DNA]</scope>
    <source>
        <strain evidence="2">GMP-LS</strain>
    </source>
</reference>
<dbReference type="Proteomes" id="UP001305414">
    <property type="component" value="Unassembled WGS sequence"/>
</dbReference>
<protein>
    <submittedName>
        <fullName evidence="2">Uncharacterized protein</fullName>
    </submittedName>
</protein>
<organism evidence="2 3">
    <name type="scientific">Xylaria bambusicola</name>
    <dbReference type="NCBI Taxonomy" id="326684"/>
    <lineage>
        <taxon>Eukaryota</taxon>
        <taxon>Fungi</taxon>
        <taxon>Dikarya</taxon>
        <taxon>Ascomycota</taxon>
        <taxon>Pezizomycotina</taxon>
        <taxon>Sordariomycetes</taxon>
        <taxon>Xylariomycetidae</taxon>
        <taxon>Xylariales</taxon>
        <taxon>Xylariaceae</taxon>
        <taxon>Xylaria</taxon>
    </lineage>
</organism>
<comment type="caution">
    <text evidence="2">The sequence shown here is derived from an EMBL/GenBank/DDBJ whole genome shotgun (WGS) entry which is preliminary data.</text>
</comment>
<keyword evidence="1" id="KW-0472">Membrane</keyword>
<keyword evidence="1" id="KW-0812">Transmembrane</keyword>
<accession>A0AAN7V0V8</accession>